<dbReference type="SMART" id="SM00454">
    <property type="entry name" value="SAM"/>
    <property type="match status" value="1"/>
</dbReference>
<feature type="region of interest" description="Disordered" evidence="1">
    <location>
        <begin position="145"/>
        <end position="194"/>
    </location>
</feature>
<protein>
    <recommendedName>
        <fullName evidence="2">SAM domain-containing protein</fullName>
    </recommendedName>
</protein>
<evidence type="ECO:0000256" key="1">
    <source>
        <dbReference type="SAM" id="MobiDB-lite"/>
    </source>
</evidence>
<accession>A0A016UHG2</accession>
<feature type="compositionally biased region" description="Low complexity" evidence="1">
    <location>
        <begin position="245"/>
        <end position="255"/>
    </location>
</feature>
<reference evidence="4" key="1">
    <citation type="journal article" date="2015" name="Nat. Genet.">
        <title>The genome and transcriptome of the zoonotic hookworm Ancylostoma ceylanicum identify infection-specific gene families.</title>
        <authorList>
            <person name="Schwarz E.M."/>
            <person name="Hu Y."/>
            <person name="Antoshechkin I."/>
            <person name="Miller M.M."/>
            <person name="Sternberg P.W."/>
            <person name="Aroian R.V."/>
        </authorList>
    </citation>
    <scope>NUCLEOTIDE SEQUENCE</scope>
    <source>
        <strain evidence="4">HY135</strain>
    </source>
</reference>
<evidence type="ECO:0000259" key="2">
    <source>
        <dbReference type="PROSITE" id="PS50105"/>
    </source>
</evidence>
<comment type="caution">
    <text evidence="3">The sequence shown here is derived from an EMBL/GenBank/DDBJ whole genome shotgun (WGS) entry which is preliminary data.</text>
</comment>
<feature type="compositionally biased region" description="Basic residues" evidence="1">
    <location>
        <begin position="277"/>
        <end position="286"/>
    </location>
</feature>
<dbReference type="SUPFAM" id="SSF47769">
    <property type="entry name" value="SAM/Pointed domain"/>
    <property type="match status" value="1"/>
</dbReference>
<dbReference type="EMBL" id="JARK01001377">
    <property type="protein sequence ID" value="EYC14277.1"/>
    <property type="molecule type" value="Genomic_DNA"/>
</dbReference>
<gene>
    <name evidence="3" type="primary">Acey_s0041.g445</name>
    <name evidence="3" type="synonym">Acey-C05D10.4</name>
    <name evidence="3" type="ORF">Y032_0041g445</name>
</gene>
<feature type="compositionally biased region" description="Low complexity" evidence="1">
    <location>
        <begin position="480"/>
        <end position="496"/>
    </location>
</feature>
<dbReference type="InterPro" id="IPR001660">
    <property type="entry name" value="SAM"/>
</dbReference>
<evidence type="ECO:0000313" key="3">
    <source>
        <dbReference type="EMBL" id="EYC14277.1"/>
    </source>
</evidence>
<dbReference type="CDD" id="cd09487">
    <property type="entry name" value="SAM_superfamily"/>
    <property type="match status" value="1"/>
</dbReference>
<name>A0A016UHG2_9BILA</name>
<feature type="domain" description="SAM" evidence="2">
    <location>
        <begin position="301"/>
        <end position="364"/>
    </location>
</feature>
<dbReference type="Proteomes" id="UP000024635">
    <property type="component" value="Unassembled WGS sequence"/>
</dbReference>
<evidence type="ECO:0000313" key="4">
    <source>
        <dbReference type="Proteomes" id="UP000024635"/>
    </source>
</evidence>
<proteinExistence type="predicted"/>
<organism evidence="3 4">
    <name type="scientific">Ancylostoma ceylanicum</name>
    <dbReference type="NCBI Taxonomy" id="53326"/>
    <lineage>
        <taxon>Eukaryota</taxon>
        <taxon>Metazoa</taxon>
        <taxon>Ecdysozoa</taxon>
        <taxon>Nematoda</taxon>
        <taxon>Chromadorea</taxon>
        <taxon>Rhabditida</taxon>
        <taxon>Rhabditina</taxon>
        <taxon>Rhabditomorpha</taxon>
        <taxon>Strongyloidea</taxon>
        <taxon>Ancylostomatidae</taxon>
        <taxon>Ancylostomatinae</taxon>
        <taxon>Ancylostoma</taxon>
    </lineage>
</organism>
<sequence>MYCATSRGPLYHCTAAACRAWTNVHGHLSAAWFDRRPMVEGRWRSNEAGYDRYAYAQNNSPYTDPRLYRYHLPPGHPHCQHPPPPPMLRTRQFPEVAGIYGCEEQPALRRFTRYNHTMMDAPAIVAAPPPSTAFSKSSKKPSFFSGNWTFRDRKQSRPGVVPDGMRRDERPVSMNLSEHRSARSKSENSPRQVEVRVPMKIQRSADDELRRTRQNSETAALYKTNITVDDAAAVLRPKRDTTETNNNRYSYSSSNQLRKSCPDLETATATPAEDRGARRRNRRAKEKMRDACWRRKPVEDWALDDVLLWLQACSLDDVASLLIGYDLRGTDLLTWDHNCLSQLGVTSASIRSKILDELAAIRERGPEEPKESERKSGHRALFDIVKQSSYDQVLAVETPLTTRDIIVTHGRLGCLQITKVNGVNLPLRENDCLLEINDCPGEQFKSALMLTKLISDSNGAPIRFVVLRMKTQEHADDSSNETSSSGVSSSPRSPSD</sequence>
<keyword evidence="4" id="KW-1185">Reference proteome</keyword>
<dbReference type="InterPro" id="IPR013761">
    <property type="entry name" value="SAM/pointed_sf"/>
</dbReference>
<dbReference type="OrthoDB" id="5917777at2759"/>
<dbReference type="PROSITE" id="PS50105">
    <property type="entry name" value="SAM_DOMAIN"/>
    <property type="match status" value="1"/>
</dbReference>
<dbReference type="AlphaFoldDB" id="A0A016UHG2"/>
<feature type="region of interest" description="Disordered" evidence="1">
    <location>
        <begin position="238"/>
        <end position="286"/>
    </location>
</feature>
<dbReference type="Gene3D" id="1.10.150.50">
    <property type="entry name" value="Transcription Factor, Ets-1"/>
    <property type="match status" value="1"/>
</dbReference>
<dbReference type="Pfam" id="PF07647">
    <property type="entry name" value="SAM_2"/>
    <property type="match status" value="1"/>
</dbReference>
<feature type="region of interest" description="Disordered" evidence="1">
    <location>
        <begin position="473"/>
        <end position="496"/>
    </location>
</feature>
<dbReference type="PROSITE" id="PS51257">
    <property type="entry name" value="PROKAR_LIPOPROTEIN"/>
    <property type="match status" value="1"/>
</dbReference>
<feature type="compositionally biased region" description="Basic and acidic residues" evidence="1">
    <location>
        <begin position="164"/>
        <end position="188"/>
    </location>
</feature>